<keyword evidence="4" id="KW-0677">Repeat</keyword>
<dbReference type="Pfam" id="PF03489">
    <property type="entry name" value="SapB_2"/>
    <property type="match status" value="1"/>
</dbReference>
<dbReference type="AlphaFoldDB" id="A0A8C8S881"/>
<reference evidence="10" key="2">
    <citation type="submission" date="2025-09" db="UniProtKB">
        <authorList>
            <consortium name="Ensembl"/>
        </authorList>
    </citation>
    <scope>IDENTIFICATION</scope>
</reference>
<feature type="domain" description="Saposin B-type" evidence="8">
    <location>
        <begin position="71"/>
        <end position="152"/>
    </location>
</feature>
<dbReference type="PROSITE" id="PS51110">
    <property type="entry name" value="SAP_A"/>
    <property type="match status" value="1"/>
</dbReference>
<evidence type="ECO:0000256" key="2">
    <source>
        <dbReference type="ARBA" id="ARBA00022525"/>
    </source>
</evidence>
<reference evidence="10" key="1">
    <citation type="submission" date="2025-08" db="UniProtKB">
        <authorList>
            <consortium name="Ensembl"/>
        </authorList>
    </citation>
    <scope>IDENTIFICATION</scope>
</reference>
<evidence type="ECO:0000256" key="7">
    <source>
        <dbReference type="SAM" id="SignalP"/>
    </source>
</evidence>
<feature type="chain" id="PRO_5034467629" evidence="7">
    <location>
        <begin position="19"/>
        <end position="159"/>
    </location>
</feature>
<dbReference type="Proteomes" id="UP000694393">
    <property type="component" value="Unplaced"/>
</dbReference>
<dbReference type="PANTHER" id="PTHR15541">
    <property type="entry name" value="GRANULYSIN RELATED"/>
    <property type="match status" value="1"/>
</dbReference>
<dbReference type="Pfam" id="PF02199">
    <property type="entry name" value="SapA"/>
    <property type="match status" value="1"/>
</dbReference>
<dbReference type="InterPro" id="IPR011001">
    <property type="entry name" value="Saposin-like"/>
</dbReference>
<feature type="domain" description="Saposin A-type" evidence="9">
    <location>
        <begin position="20"/>
        <end position="59"/>
    </location>
</feature>
<evidence type="ECO:0000313" key="11">
    <source>
        <dbReference type="Proteomes" id="UP000694393"/>
    </source>
</evidence>
<keyword evidence="6" id="KW-0325">Glycoprotein</keyword>
<dbReference type="InterPro" id="IPR038847">
    <property type="entry name" value="Granulysin-like"/>
</dbReference>
<keyword evidence="11" id="KW-1185">Reference proteome</keyword>
<keyword evidence="2" id="KW-0964">Secreted</keyword>
<evidence type="ECO:0000313" key="10">
    <source>
        <dbReference type="Ensembl" id="ENSPCEP00000016770.1"/>
    </source>
</evidence>
<accession>A0A8C8S881</accession>
<proteinExistence type="predicted"/>
<name>A0A8C8S881_9SAUR</name>
<evidence type="ECO:0000256" key="3">
    <source>
        <dbReference type="ARBA" id="ARBA00022729"/>
    </source>
</evidence>
<comment type="subcellular location">
    <subcellularLocation>
        <location evidence="1">Secreted</location>
    </subcellularLocation>
</comment>
<dbReference type="Gene3D" id="1.10.225.10">
    <property type="entry name" value="Saposin-like"/>
    <property type="match status" value="1"/>
</dbReference>
<dbReference type="PANTHER" id="PTHR15541:SF2">
    <property type="entry name" value="GRANULYSIN"/>
    <property type="match status" value="1"/>
</dbReference>
<dbReference type="SMART" id="SM00741">
    <property type="entry name" value="SapB"/>
    <property type="match status" value="1"/>
</dbReference>
<evidence type="ECO:0000256" key="6">
    <source>
        <dbReference type="ARBA" id="ARBA00023180"/>
    </source>
</evidence>
<dbReference type="GO" id="GO:0031640">
    <property type="term" value="P:killing of cells of another organism"/>
    <property type="evidence" value="ECO:0007669"/>
    <property type="project" value="TreeGrafter"/>
</dbReference>
<dbReference type="InterPro" id="IPR008139">
    <property type="entry name" value="SaposinB_dom"/>
</dbReference>
<evidence type="ECO:0000256" key="5">
    <source>
        <dbReference type="ARBA" id="ARBA00023157"/>
    </source>
</evidence>
<dbReference type="PROSITE" id="PS50015">
    <property type="entry name" value="SAP_B"/>
    <property type="match status" value="1"/>
</dbReference>
<evidence type="ECO:0000259" key="9">
    <source>
        <dbReference type="PROSITE" id="PS51110"/>
    </source>
</evidence>
<dbReference type="GO" id="GO:0005576">
    <property type="term" value="C:extracellular region"/>
    <property type="evidence" value="ECO:0007669"/>
    <property type="project" value="UniProtKB-SubCell"/>
</dbReference>
<dbReference type="Pfam" id="PF05184">
    <property type="entry name" value="SapB_1"/>
    <property type="match status" value="1"/>
</dbReference>
<evidence type="ECO:0000256" key="1">
    <source>
        <dbReference type="ARBA" id="ARBA00004613"/>
    </source>
</evidence>
<dbReference type="GO" id="GO:0006629">
    <property type="term" value="P:lipid metabolic process"/>
    <property type="evidence" value="ECO:0007669"/>
    <property type="project" value="InterPro"/>
</dbReference>
<dbReference type="InterPro" id="IPR003119">
    <property type="entry name" value="SAP_A"/>
</dbReference>
<keyword evidence="3 7" id="KW-0732">Signal</keyword>
<dbReference type="Ensembl" id="ENSPCET00000017361.1">
    <property type="protein sequence ID" value="ENSPCEP00000016770.1"/>
    <property type="gene ID" value="ENSPCEG00000013190.1"/>
</dbReference>
<sequence length="159" mass="17834">MALILALQLLLTVVTALASQALVPEQCLQGPAFWCQDTAKAVQCQQEQYCRSFWDDFPLWDQLEEDEAPAPKRKCRMCITVIKKVQSMIGDDPSEDNIEQALNSVCKSLGRLGGRMCKSLVKKYKDQISEALQNNQEAEDICTQIKLCKGSEPPPELQN</sequence>
<protein>
    <submittedName>
        <fullName evidence="10">Uncharacterized protein</fullName>
    </submittedName>
</protein>
<dbReference type="SUPFAM" id="SSF47862">
    <property type="entry name" value="Saposin"/>
    <property type="match status" value="1"/>
</dbReference>
<dbReference type="GO" id="GO:0061844">
    <property type="term" value="P:antimicrobial humoral immune response mediated by antimicrobial peptide"/>
    <property type="evidence" value="ECO:0007669"/>
    <property type="project" value="TreeGrafter"/>
</dbReference>
<dbReference type="InterPro" id="IPR008138">
    <property type="entry name" value="SapB_2"/>
</dbReference>
<evidence type="ECO:0000256" key="4">
    <source>
        <dbReference type="ARBA" id="ARBA00022737"/>
    </source>
</evidence>
<evidence type="ECO:0000259" key="8">
    <source>
        <dbReference type="PROSITE" id="PS50015"/>
    </source>
</evidence>
<dbReference type="GO" id="GO:0042742">
    <property type="term" value="P:defense response to bacterium"/>
    <property type="evidence" value="ECO:0007669"/>
    <property type="project" value="InterPro"/>
</dbReference>
<dbReference type="GO" id="GO:0044194">
    <property type="term" value="C:cytolytic granule"/>
    <property type="evidence" value="ECO:0007669"/>
    <property type="project" value="TreeGrafter"/>
</dbReference>
<dbReference type="InterPro" id="IPR007856">
    <property type="entry name" value="SapB_1"/>
</dbReference>
<keyword evidence="5" id="KW-1015">Disulfide bond</keyword>
<organism evidence="10 11">
    <name type="scientific">Pelusios castaneus</name>
    <name type="common">West African mud turtle</name>
    <dbReference type="NCBI Taxonomy" id="367368"/>
    <lineage>
        <taxon>Eukaryota</taxon>
        <taxon>Metazoa</taxon>
        <taxon>Chordata</taxon>
        <taxon>Craniata</taxon>
        <taxon>Vertebrata</taxon>
        <taxon>Euteleostomi</taxon>
        <taxon>Archelosauria</taxon>
        <taxon>Testudinata</taxon>
        <taxon>Testudines</taxon>
        <taxon>Pleurodira</taxon>
        <taxon>Pelomedusidae</taxon>
        <taxon>Pelusios</taxon>
    </lineage>
</organism>
<feature type="signal peptide" evidence="7">
    <location>
        <begin position="1"/>
        <end position="18"/>
    </location>
</feature>